<evidence type="ECO:0000256" key="4">
    <source>
        <dbReference type="ARBA" id="ARBA00022679"/>
    </source>
</evidence>
<dbReference type="GO" id="GO:0051991">
    <property type="term" value="F:UDP-N-acetyl-D-glucosamine:N-acetylmuramoyl-L-alanyl-D-glutamyl-meso-2,6-diaminopimelyl-D-alanyl-D-alanine-diphosphoundecaprenol 4-beta-N-acetylglucosaminlytransferase activity"/>
    <property type="evidence" value="ECO:0007669"/>
    <property type="project" value="RHEA"/>
</dbReference>
<evidence type="ECO:0000313" key="15">
    <source>
        <dbReference type="Proteomes" id="UP000177107"/>
    </source>
</evidence>
<keyword evidence="9 10" id="KW-0961">Cell wall biogenesis/degradation</keyword>
<dbReference type="Gene3D" id="3.40.50.2000">
    <property type="entry name" value="Glycogen Phosphorylase B"/>
    <property type="match status" value="2"/>
</dbReference>
<evidence type="ECO:0000256" key="3">
    <source>
        <dbReference type="ARBA" id="ARBA00022676"/>
    </source>
</evidence>
<evidence type="ECO:0000256" key="10">
    <source>
        <dbReference type="HAMAP-Rule" id="MF_00033"/>
    </source>
</evidence>
<comment type="caution">
    <text evidence="10">Lacks conserved residue(s) required for the propagation of feature annotation.</text>
</comment>
<dbReference type="CDD" id="cd03785">
    <property type="entry name" value="GT28_MurG"/>
    <property type="match status" value="1"/>
</dbReference>
<keyword evidence="8 10" id="KW-0131">Cell cycle</keyword>
<keyword evidence="7 10" id="KW-0472">Membrane</keyword>
<feature type="domain" description="Glycosyltransferase family 28 N-terminal" evidence="12">
    <location>
        <begin position="3"/>
        <end position="147"/>
    </location>
</feature>
<evidence type="ECO:0000256" key="6">
    <source>
        <dbReference type="ARBA" id="ARBA00022984"/>
    </source>
</evidence>
<comment type="caution">
    <text evidence="14">The sequence shown here is derived from an EMBL/GenBank/DDBJ whole genome shotgun (WGS) entry which is preliminary data.</text>
</comment>
<accession>A0A1F6E497</accession>
<reference evidence="14 15" key="1">
    <citation type="journal article" date="2016" name="Nat. Commun.">
        <title>Thousands of microbial genomes shed light on interconnected biogeochemical processes in an aquifer system.</title>
        <authorList>
            <person name="Anantharaman K."/>
            <person name="Brown C.T."/>
            <person name="Hug L.A."/>
            <person name="Sharon I."/>
            <person name="Castelle C.J."/>
            <person name="Probst A.J."/>
            <person name="Thomas B.C."/>
            <person name="Singh A."/>
            <person name="Wilkins M.J."/>
            <person name="Karaoz U."/>
            <person name="Brodie E.L."/>
            <person name="Williams K.H."/>
            <person name="Hubbard S.S."/>
            <person name="Banfield J.F."/>
        </authorList>
    </citation>
    <scope>NUCLEOTIDE SEQUENCE [LARGE SCALE GENOMIC DNA]</scope>
</reference>
<dbReference type="GO" id="GO:0005886">
    <property type="term" value="C:plasma membrane"/>
    <property type="evidence" value="ECO:0007669"/>
    <property type="project" value="UniProtKB-SubCell"/>
</dbReference>
<dbReference type="GO" id="GO:0051301">
    <property type="term" value="P:cell division"/>
    <property type="evidence" value="ECO:0007669"/>
    <property type="project" value="UniProtKB-KW"/>
</dbReference>
<organism evidence="14 15">
    <name type="scientific">Candidatus Kaiserbacteria bacterium RIFCSPHIGHO2_02_FULL_56_30</name>
    <dbReference type="NCBI Taxonomy" id="1798499"/>
    <lineage>
        <taxon>Bacteria</taxon>
        <taxon>Candidatus Kaiseribacteriota</taxon>
    </lineage>
</organism>
<comment type="subcellular location">
    <subcellularLocation>
        <location evidence="10">Cell membrane</location>
        <topology evidence="10">Peripheral membrane protein</topology>
        <orientation evidence="10">Cytoplasmic side</orientation>
    </subcellularLocation>
</comment>
<dbReference type="Pfam" id="PF03033">
    <property type="entry name" value="Glyco_transf_28"/>
    <property type="match status" value="1"/>
</dbReference>
<comment type="catalytic activity">
    <reaction evidence="10">
        <text>di-trans,octa-cis-undecaprenyl diphospho-N-acetyl-alpha-D-muramoyl-L-alanyl-D-glutamyl-meso-2,6-diaminopimeloyl-D-alanyl-D-alanine + UDP-N-acetyl-alpha-D-glucosamine = di-trans,octa-cis-undecaprenyl diphospho-[N-acetyl-alpha-D-glucosaminyl-(1-&gt;4)]-N-acetyl-alpha-D-muramoyl-L-alanyl-D-glutamyl-meso-2,6-diaminopimeloyl-D-alanyl-D-alanine + UDP + H(+)</text>
        <dbReference type="Rhea" id="RHEA:31227"/>
        <dbReference type="ChEBI" id="CHEBI:15378"/>
        <dbReference type="ChEBI" id="CHEBI:57705"/>
        <dbReference type="ChEBI" id="CHEBI:58223"/>
        <dbReference type="ChEBI" id="CHEBI:61387"/>
        <dbReference type="ChEBI" id="CHEBI:61388"/>
        <dbReference type="EC" id="2.4.1.227"/>
    </reaction>
</comment>
<dbReference type="GO" id="GO:0005975">
    <property type="term" value="P:carbohydrate metabolic process"/>
    <property type="evidence" value="ECO:0007669"/>
    <property type="project" value="InterPro"/>
</dbReference>
<feature type="transmembrane region" description="Helical" evidence="11">
    <location>
        <begin position="69"/>
        <end position="93"/>
    </location>
</feature>
<dbReference type="HAMAP" id="MF_00033">
    <property type="entry name" value="MurG"/>
    <property type="match status" value="1"/>
</dbReference>
<evidence type="ECO:0000256" key="8">
    <source>
        <dbReference type="ARBA" id="ARBA00023306"/>
    </source>
</evidence>
<evidence type="ECO:0000256" key="11">
    <source>
        <dbReference type="SAM" id="Phobius"/>
    </source>
</evidence>
<evidence type="ECO:0000256" key="9">
    <source>
        <dbReference type="ARBA" id="ARBA00023316"/>
    </source>
</evidence>
<dbReference type="AlphaFoldDB" id="A0A1F6E497"/>
<keyword evidence="2 10" id="KW-0132">Cell division</keyword>
<gene>
    <name evidence="10" type="primary">murG</name>
    <name evidence="14" type="ORF">A3C95_01795</name>
</gene>
<dbReference type="PANTHER" id="PTHR21015">
    <property type="entry name" value="UDP-N-ACETYLGLUCOSAMINE--N-ACETYLMURAMYL-(PENTAPEPTIDE) PYROPHOSPHORYL-UNDECAPRENOL N-ACETYLGLUCOSAMINE TRANSFERASE 1"/>
    <property type="match status" value="1"/>
</dbReference>
<keyword evidence="4 10" id="KW-0808">Transferase</keyword>
<comment type="function">
    <text evidence="10">Cell wall formation. Catalyzes the transfer of a GlcNAc subunit on undecaprenyl-pyrophosphoryl-MurNAc-pentapeptide (lipid intermediate I) to form undecaprenyl-pyrophosphoryl-MurNAc-(pentapeptide)GlcNAc (lipid intermediate II).</text>
</comment>
<dbReference type="GO" id="GO:0009252">
    <property type="term" value="P:peptidoglycan biosynthetic process"/>
    <property type="evidence" value="ECO:0007669"/>
    <property type="project" value="UniProtKB-UniRule"/>
</dbReference>
<evidence type="ECO:0000256" key="2">
    <source>
        <dbReference type="ARBA" id="ARBA00022618"/>
    </source>
</evidence>
<dbReference type="GO" id="GO:0071555">
    <property type="term" value="P:cell wall organization"/>
    <property type="evidence" value="ECO:0007669"/>
    <property type="project" value="UniProtKB-KW"/>
</dbReference>
<keyword evidence="3 10" id="KW-0328">Glycosyltransferase</keyword>
<proteinExistence type="inferred from homology"/>
<dbReference type="GO" id="GO:0050511">
    <property type="term" value="F:undecaprenyldiphospho-muramoylpentapeptide beta-N-acetylglucosaminyltransferase activity"/>
    <property type="evidence" value="ECO:0007669"/>
    <property type="project" value="UniProtKB-UniRule"/>
</dbReference>
<evidence type="ECO:0000256" key="5">
    <source>
        <dbReference type="ARBA" id="ARBA00022960"/>
    </source>
</evidence>
<feature type="binding site" evidence="10">
    <location>
        <begin position="10"/>
        <end position="12"/>
    </location>
    <ligand>
        <name>UDP-N-acetyl-alpha-D-glucosamine</name>
        <dbReference type="ChEBI" id="CHEBI:57705"/>
    </ligand>
</feature>
<keyword evidence="1 10" id="KW-1003">Cell membrane</keyword>
<evidence type="ECO:0000313" key="14">
    <source>
        <dbReference type="EMBL" id="OGG68417.1"/>
    </source>
</evidence>
<feature type="domain" description="Glycosyl transferase family 28 C-terminal" evidence="13">
    <location>
        <begin position="195"/>
        <end position="363"/>
    </location>
</feature>
<dbReference type="InterPro" id="IPR006009">
    <property type="entry name" value="GlcNAc_MurG"/>
</dbReference>
<name>A0A1F6E497_9BACT</name>
<keyword evidence="11" id="KW-0812">Transmembrane</keyword>
<dbReference type="InterPro" id="IPR007235">
    <property type="entry name" value="Glyco_trans_28_C"/>
</dbReference>
<keyword evidence="6 10" id="KW-0573">Peptidoglycan synthesis</keyword>
<feature type="binding site" evidence="10">
    <location>
        <position position="202"/>
    </location>
    <ligand>
        <name>UDP-N-acetyl-alpha-D-glucosamine</name>
        <dbReference type="ChEBI" id="CHEBI:57705"/>
    </ligand>
</feature>
<dbReference type="PANTHER" id="PTHR21015:SF22">
    <property type="entry name" value="GLYCOSYLTRANSFERASE"/>
    <property type="match status" value="1"/>
</dbReference>
<feature type="binding site" evidence="10">
    <location>
        <position position="307"/>
    </location>
    <ligand>
        <name>UDP-N-acetyl-alpha-D-glucosamine</name>
        <dbReference type="ChEBI" id="CHEBI:57705"/>
    </ligand>
</feature>
<dbReference type="STRING" id="1798499.A3C95_01795"/>
<dbReference type="Proteomes" id="UP000177107">
    <property type="component" value="Unassembled WGS sequence"/>
</dbReference>
<dbReference type="EC" id="2.4.1.227" evidence="10"/>
<comment type="similarity">
    <text evidence="10">Belongs to the glycosyltransferase 28 family. MurG subfamily.</text>
</comment>
<comment type="pathway">
    <text evidence="10">Cell wall biogenesis; peptidoglycan biosynthesis.</text>
</comment>
<dbReference type="EMBL" id="MFLM01000009">
    <property type="protein sequence ID" value="OGG68417.1"/>
    <property type="molecule type" value="Genomic_DNA"/>
</dbReference>
<protein>
    <recommendedName>
        <fullName evidence="10">UDP-N-acetylglucosamine--N-acetylmuramyl-(pentapeptide) pyrophosphoryl-undecaprenol N-acetylglucosamine transferase</fullName>
        <ecNumber evidence="10">2.4.1.227</ecNumber>
    </recommendedName>
    <alternativeName>
        <fullName evidence="10">Undecaprenyl-PP-MurNAc-pentapeptide-UDPGlcNAc GlcNAc transferase</fullName>
    </alternativeName>
</protein>
<dbReference type="UniPathway" id="UPA00219"/>
<dbReference type="Pfam" id="PF04101">
    <property type="entry name" value="Glyco_tran_28_C"/>
    <property type="match status" value="1"/>
</dbReference>
<dbReference type="InterPro" id="IPR004276">
    <property type="entry name" value="GlycoTrans_28_N"/>
</dbReference>
<feature type="binding site" evidence="10">
    <location>
        <position position="172"/>
    </location>
    <ligand>
        <name>UDP-N-acetyl-alpha-D-glucosamine</name>
        <dbReference type="ChEBI" id="CHEBI:57705"/>
    </ligand>
</feature>
<dbReference type="SUPFAM" id="SSF53756">
    <property type="entry name" value="UDP-Glycosyltransferase/glycogen phosphorylase"/>
    <property type="match status" value="1"/>
</dbReference>
<evidence type="ECO:0000256" key="7">
    <source>
        <dbReference type="ARBA" id="ARBA00023136"/>
    </source>
</evidence>
<dbReference type="GO" id="GO:0008360">
    <property type="term" value="P:regulation of cell shape"/>
    <property type="evidence" value="ECO:0007669"/>
    <property type="project" value="UniProtKB-KW"/>
</dbReference>
<evidence type="ECO:0000259" key="13">
    <source>
        <dbReference type="Pfam" id="PF04101"/>
    </source>
</evidence>
<keyword evidence="5 10" id="KW-0133">Cell shape</keyword>
<evidence type="ECO:0000256" key="1">
    <source>
        <dbReference type="ARBA" id="ARBA00022475"/>
    </source>
</evidence>
<keyword evidence="11" id="KW-1133">Transmembrane helix</keyword>
<sequence>MTIVLTGGGSGGHFYPLVAIAEAIRDTVHEERLVEPRLYYLASEPFDAPSLFENGIVYIKIPAGKVRRYFSLLNFTGFFATFIGFAIAIITLYRLYPDVVVSKGGYPSVPVTMAARFLRIPVIIHESDSKPGRANLAAARFARRIAITFPESMSYFPKKTREKIAQTGIPVRKELLRLEREGAREFLHLEKDVPTILVLGGSLGAKRINDVVLSALPELVRFANIIHQTGPKLFAEVESTAKVALEGSEHRERYHPFNYLSALALRQAAGAADLVVSRAGSGTITEIALWKKPVILVPIPEAVSHDQRTNAYAYARSGGAVVLEETNLTPNLLVSEVRRIVGDLELAKSMAERGAAFANPDAARVLAEEALSIALSHES</sequence>
<evidence type="ECO:0000259" key="12">
    <source>
        <dbReference type="Pfam" id="PF03033"/>
    </source>
</evidence>